<sequence length="111" mass="12073">MSEQQQDEETLTKQSLLDKAKELERLAESIYRAAEGRRPLPHSLSDSLKQIGELAAESEEAIASHLDHAYAEATLEAVATALTAVRSGIDSLVVFQALEGSSYETRTVAND</sequence>
<evidence type="ECO:0000313" key="2">
    <source>
        <dbReference type="Proteomes" id="UP001626536"/>
    </source>
</evidence>
<proteinExistence type="predicted"/>
<gene>
    <name evidence="1" type="ORF">RZS28_05295</name>
</gene>
<protein>
    <submittedName>
        <fullName evidence="1">Uncharacterized protein</fullName>
    </submittedName>
</protein>
<organism evidence="1 2">
    <name type="scientific">Methylocapsa polymorpha</name>
    <dbReference type="NCBI Taxonomy" id="3080828"/>
    <lineage>
        <taxon>Bacteria</taxon>
        <taxon>Pseudomonadati</taxon>
        <taxon>Pseudomonadota</taxon>
        <taxon>Alphaproteobacteria</taxon>
        <taxon>Hyphomicrobiales</taxon>
        <taxon>Beijerinckiaceae</taxon>
        <taxon>Methylocapsa</taxon>
    </lineage>
</organism>
<dbReference type="Proteomes" id="UP001626536">
    <property type="component" value="Chromosome"/>
</dbReference>
<name>A0ABZ0HV89_9HYPH</name>
<keyword evidence="2" id="KW-1185">Reference proteome</keyword>
<dbReference type="RefSeq" id="WP_407340292.1">
    <property type="nucleotide sequence ID" value="NZ_CP136862.1"/>
</dbReference>
<evidence type="ECO:0000313" key="1">
    <source>
        <dbReference type="EMBL" id="WOJ90707.1"/>
    </source>
</evidence>
<dbReference type="EMBL" id="CP136862">
    <property type="protein sequence ID" value="WOJ90707.1"/>
    <property type="molecule type" value="Genomic_DNA"/>
</dbReference>
<reference evidence="1 2" key="1">
    <citation type="submission" date="2023-10" db="EMBL/GenBank/DDBJ databases">
        <title>Novel methanotroph of the genus Methylocapsa from a subarctic wetland.</title>
        <authorList>
            <person name="Belova S.E."/>
            <person name="Oshkin I.Y."/>
            <person name="Miroshnikov K."/>
            <person name="Dedysh S.N."/>
        </authorList>
    </citation>
    <scope>NUCLEOTIDE SEQUENCE [LARGE SCALE GENOMIC DNA]</scope>
    <source>
        <strain evidence="1 2">RX1</strain>
    </source>
</reference>
<accession>A0ABZ0HV89</accession>